<feature type="compositionally biased region" description="Polar residues" evidence="1">
    <location>
        <begin position="77"/>
        <end position="94"/>
    </location>
</feature>
<protein>
    <recommendedName>
        <fullName evidence="4">OCEL domain-containing protein</fullName>
    </recommendedName>
</protein>
<sequence length="193" mass="22433">MSRKPSVIILTISSRNSVGSTSSSEKESYDNTEDLEDIDYVYKHVRTTSDNESPEVSSNSNSRPRRAHTLYGEPSYHTPTSNQPSQQSTDCSNQQKYEVIVEDEDDQNFDDNLNQDNTQREGDKYNATVDDLVNEYKLYGDEYKEFKRQVDNVKSGLLEFIQYRTLYFKERLVCLNKKWDALGQLEYFVSTKL</sequence>
<evidence type="ECO:0008006" key="4">
    <source>
        <dbReference type="Google" id="ProtNLM"/>
    </source>
</evidence>
<comment type="caution">
    <text evidence="2">The sequence shown here is derived from an EMBL/GenBank/DDBJ whole genome shotgun (WGS) entry which is preliminary data.</text>
</comment>
<feature type="region of interest" description="Disordered" evidence="1">
    <location>
        <begin position="13"/>
        <end position="94"/>
    </location>
</feature>
<gene>
    <name evidence="2" type="ORF">MFLAVUS_009478</name>
</gene>
<evidence type="ECO:0000313" key="2">
    <source>
        <dbReference type="EMBL" id="GAA5815959.1"/>
    </source>
</evidence>
<keyword evidence="3" id="KW-1185">Reference proteome</keyword>
<evidence type="ECO:0000313" key="3">
    <source>
        <dbReference type="Proteomes" id="UP001473302"/>
    </source>
</evidence>
<accession>A0ABP9ZA03</accession>
<dbReference type="EMBL" id="BAABUK010000029">
    <property type="protein sequence ID" value="GAA5815959.1"/>
    <property type="molecule type" value="Genomic_DNA"/>
</dbReference>
<feature type="compositionally biased region" description="Low complexity" evidence="1">
    <location>
        <begin position="13"/>
        <end position="23"/>
    </location>
</feature>
<dbReference type="Proteomes" id="UP001473302">
    <property type="component" value="Unassembled WGS sequence"/>
</dbReference>
<evidence type="ECO:0000256" key="1">
    <source>
        <dbReference type="SAM" id="MobiDB-lite"/>
    </source>
</evidence>
<feature type="region of interest" description="Disordered" evidence="1">
    <location>
        <begin position="102"/>
        <end position="121"/>
    </location>
</feature>
<organism evidence="2 3">
    <name type="scientific">Mucor flavus</name>
    <dbReference type="NCBI Taxonomy" id="439312"/>
    <lineage>
        <taxon>Eukaryota</taxon>
        <taxon>Fungi</taxon>
        <taxon>Fungi incertae sedis</taxon>
        <taxon>Mucoromycota</taxon>
        <taxon>Mucoromycotina</taxon>
        <taxon>Mucoromycetes</taxon>
        <taxon>Mucorales</taxon>
        <taxon>Mucorineae</taxon>
        <taxon>Mucoraceae</taxon>
        <taxon>Mucor</taxon>
    </lineage>
</organism>
<reference evidence="2 3" key="1">
    <citation type="submission" date="2024-04" db="EMBL/GenBank/DDBJ databases">
        <title>genome sequences of Mucor flavus KT1a and Helicostylum pulchrum KT1b strains isolated from the surface of a dry-aged beef.</title>
        <authorList>
            <person name="Toyotome T."/>
            <person name="Hosono M."/>
            <person name="Torimaru M."/>
            <person name="Fukuda K."/>
            <person name="Mikami N."/>
        </authorList>
    </citation>
    <scope>NUCLEOTIDE SEQUENCE [LARGE SCALE GENOMIC DNA]</scope>
    <source>
        <strain evidence="2 3">KT1a</strain>
    </source>
</reference>
<proteinExistence type="predicted"/>
<feature type="compositionally biased region" description="Low complexity" evidence="1">
    <location>
        <begin position="50"/>
        <end position="62"/>
    </location>
</feature>
<name>A0ABP9ZA03_9FUNG</name>
<feature type="compositionally biased region" description="Acidic residues" evidence="1">
    <location>
        <begin position="30"/>
        <end position="39"/>
    </location>
</feature>